<accession>A0A1X7QY34</accession>
<feature type="domain" description="Utp8 C-terminal" evidence="2">
    <location>
        <begin position="342"/>
        <end position="614"/>
    </location>
</feature>
<dbReference type="AlphaFoldDB" id="A0A1X7QY34"/>
<proteinExistence type="predicted"/>
<evidence type="ECO:0000259" key="2">
    <source>
        <dbReference type="Pfam" id="PF22542"/>
    </source>
</evidence>
<dbReference type="Proteomes" id="UP000196158">
    <property type="component" value="Unassembled WGS sequence"/>
</dbReference>
<keyword evidence="4" id="KW-1185">Reference proteome</keyword>
<evidence type="ECO:0000259" key="1">
    <source>
        <dbReference type="Pfam" id="PF10395"/>
    </source>
</evidence>
<protein>
    <submittedName>
        <fullName evidence="3">Similar to Saccharomyces cerevisiae YGR128C UTP8 Nucleolar protein required for export of tRNAs from the nucleus</fullName>
    </submittedName>
</protein>
<evidence type="ECO:0000313" key="3">
    <source>
        <dbReference type="EMBL" id="SMN18094.1"/>
    </source>
</evidence>
<evidence type="ECO:0000313" key="4">
    <source>
        <dbReference type="Proteomes" id="UP000196158"/>
    </source>
</evidence>
<dbReference type="EMBL" id="FXLY01000002">
    <property type="protein sequence ID" value="SMN18094.1"/>
    <property type="molecule type" value="Genomic_DNA"/>
</dbReference>
<sequence length="614" mass="69728">MPSLSQPFTITPIPRQSTPSPIFISSHGLVPNTNELDIAISKYSISKFLVHPTPKLIHSTAIPSNQVITAFDNSVYGSSQSKHSNFLHLNQDVKLSVPTPVVKCFSIKDKNDITNTTVILEDGTIQKYKDIVLESTKKIPYNDILQAEFIEGRYALIISASIITLYDLKTNTELRSRNNIGTENSIFKLLKGKLYKYNKSNYTFEIYDVTSLTLLHSTVIPFIPEGTKSVTYAIVGENRVVLTIDNVAYLLDIYLGSVITTITFKHLKWFKLLEGVEGSFVLGISCTSNSGELKLEIVNVELGSCNLKDSLGKSFKNYVRTGTKDATETITLKPLLFGGSEDSKTKKLETKPFNYKDILIKLNKNTSNKDSFDKVFFKELEIEKEHYTEKDRFIVNQEFLASVIDIILEKFSFDDSNEYPKALAFLLTHPLFPVQNTKGLLAKFKEQPTLYKQTIVTCPNLPLPELLKELFTIKNNELSLDISLRILEDYTTDSIKDALKKLPKVEIENYIEFIIDNDEEGETQQNTDISKQLFELLSLIIDSVGLFALEGKLLTNLTQFINEKVKIAERNTELWYTIDYKTKDFIAVQHSNNNNNTLNKKKKLPTYTVEYLDL</sequence>
<dbReference type="Pfam" id="PF10395">
    <property type="entry name" value="Utp8_b_propeller"/>
    <property type="match status" value="1"/>
</dbReference>
<feature type="domain" description="Utp8 beta-propeller" evidence="1">
    <location>
        <begin position="1"/>
        <end position="315"/>
    </location>
</feature>
<reference evidence="3 4" key="1">
    <citation type="submission" date="2017-04" db="EMBL/GenBank/DDBJ databases">
        <authorList>
            <person name="Afonso C.L."/>
            <person name="Miller P.J."/>
            <person name="Scott M.A."/>
            <person name="Spackman E."/>
            <person name="Goraichik I."/>
            <person name="Dimitrov K.M."/>
            <person name="Suarez D.L."/>
            <person name="Swayne D.E."/>
        </authorList>
    </citation>
    <scope>NUCLEOTIDE SEQUENCE [LARGE SCALE GENOMIC DNA]</scope>
</reference>
<dbReference type="OrthoDB" id="4055624at2759"/>
<name>A0A1X7QY34_9SACH</name>
<dbReference type="Pfam" id="PF22542">
    <property type="entry name" value="Utp8_C"/>
    <property type="match status" value="1"/>
</dbReference>
<dbReference type="InterPro" id="IPR018843">
    <property type="entry name" value="Utp8_b-prop"/>
</dbReference>
<dbReference type="STRING" id="1789683.A0A1X7QY34"/>
<gene>
    <name evidence="3" type="ORF">KASA_0Q05093G</name>
</gene>
<organism evidence="3 4">
    <name type="scientific">Maudiozyma saulgeensis</name>
    <dbReference type="NCBI Taxonomy" id="1789683"/>
    <lineage>
        <taxon>Eukaryota</taxon>
        <taxon>Fungi</taxon>
        <taxon>Dikarya</taxon>
        <taxon>Ascomycota</taxon>
        <taxon>Saccharomycotina</taxon>
        <taxon>Saccharomycetes</taxon>
        <taxon>Saccharomycetales</taxon>
        <taxon>Saccharomycetaceae</taxon>
        <taxon>Maudiozyma</taxon>
    </lineage>
</organism>
<dbReference type="InterPro" id="IPR053881">
    <property type="entry name" value="Utp8_C"/>
</dbReference>